<evidence type="ECO:0000313" key="2">
    <source>
        <dbReference type="EMBL" id="KRK97964.1"/>
    </source>
</evidence>
<sequence>MTDHKFDDHTAQIATSTVLRALNSASATKDFSAESNKQFATAIATALNDETVKRSIARILVQEIDYLRDTDPEKHLPHHHTRTSILKLD</sequence>
<dbReference type="EMBL" id="AZEE01000028">
    <property type="protein sequence ID" value="KRK97964.1"/>
    <property type="molecule type" value="Genomic_DNA"/>
</dbReference>
<dbReference type="OrthoDB" id="2321730at2"/>
<organism evidence="2 3">
    <name type="scientific">Secundilactobacillus odoratitofui DSM 19909 = JCM 15043</name>
    <dbReference type="NCBI Taxonomy" id="1423776"/>
    <lineage>
        <taxon>Bacteria</taxon>
        <taxon>Bacillati</taxon>
        <taxon>Bacillota</taxon>
        <taxon>Bacilli</taxon>
        <taxon>Lactobacillales</taxon>
        <taxon>Lactobacillaceae</taxon>
        <taxon>Secundilactobacillus</taxon>
    </lineage>
</organism>
<dbReference type="PATRIC" id="fig|1423776.4.peg.949"/>
<accession>A0A0R1LQ21</accession>
<dbReference type="RefSeq" id="WP_054700019.1">
    <property type="nucleotide sequence ID" value="NZ_AZEE01000028.1"/>
</dbReference>
<comment type="caution">
    <text evidence="2">The sequence shown here is derived from an EMBL/GenBank/DDBJ whole genome shotgun (WGS) entry which is preliminary data.</text>
</comment>
<evidence type="ECO:0000256" key="1">
    <source>
        <dbReference type="SAM" id="MobiDB-lite"/>
    </source>
</evidence>
<dbReference type="STRING" id="1423776.FD04_GL000940"/>
<keyword evidence="3" id="KW-1185">Reference proteome</keyword>
<evidence type="ECO:0000313" key="3">
    <source>
        <dbReference type="Proteomes" id="UP000051160"/>
    </source>
</evidence>
<protein>
    <submittedName>
        <fullName evidence="2">Uncharacterized protein</fullName>
    </submittedName>
</protein>
<feature type="region of interest" description="Disordered" evidence="1">
    <location>
        <begin position="70"/>
        <end position="89"/>
    </location>
</feature>
<proteinExistence type="predicted"/>
<name>A0A0R1LQ21_9LACO</name>
<dbReference type="AlphaFoldDB" id="A0A0R1LQ21"/>
<gene>
    <name evidence="2" type="ORF">FD04_GL000940</name>
</gene>
<dbReference type="Proteomes" id="UP000051160">
    <property type="component" value="Unassembled WGS sequence"/>
</dbReference>
<reference evidence="2 3" key="1">
    <citation type="journal article" date="2015" name="Genome Announc.">
        <title>Expanding the biotechnology potential of lactobacilli through comparative genomics of 213 strains and associated genera.</title>
        <authorList>
            <person name="Sun Z."/>
            <person name="Harris H.M."/>
            <person name="McCann A."/>
            <person name="Guo C."/>
            <person name="Argimon S."/>
            <person name="Zhang W."/>
            <person name="Yang X."/>
            <person name="Jeffery I.B."/>
            <person name="Cooney J.C."/>
            <person name="Kagawa T.F."/>
            <person name="Liu W."/>
            <person name="Song Y."/>
            <person name="Salvetti E."/>
            <person name="Wrobel A."/>
            <person name="Rasinkangas P."/>
            <person name="Parkhill J."/>
            <person name="Rea M.C."/>
            <person name="O'Sullivan O."/>
            <person name="Ritari J."/>
            <person name="Douillard F.P."/>
            <person name="Paul Ross R."/>
            <person name="Yang R."/>
            <person name="Briner A.E."/>
            <person name="Felis G.E."/>
            <person name="de Vos W.M."/>
            <person name="Barrangou R."/>
            <person name="Klaenhammer T.R."/>
            <person name="Caufield P.W."/>
            <person name="Cui Y."/>
            <person name="Zhang H."/>
            <person name="O'Toole P.W."/>
        </authorList>
    </citation>
    <scope>NUCLEOTIDE SEQUENCE [LARGE SCALE GENOMIC DNA]</scope>
    <source>
        <strain evidence="2 3">DSM 19909</strain>
    </source>
</reference>